<dbReference type="SUPFAM" id="SSF53335">
    <property type="entry name" value="S-adenosyl-L-methionine-dependent methyltransferases"/>
    <property type="match status" value="1"/>
</dbReference>
<keyword evidence="5" id="KW-1185">Reference proteome</keyword>
<dbReference type="CDD" id="cd02440">
    <property type="entry name" value="AdoMet_MTases"/>
    <property type="match status" value="1"/>
</dbReference>
<organism evidence="4 5">
    <name type="scientific">Compostibacter hankyongensis</name>
    <dbReference type="NCBI Taxonomy" id="1007089"/>
    <lineage>
        <taxon>Bacteria</taxon>
        <taxon>Pseudomonadati</taxon>
        <taxon>Bacteroidota</taxon>
        <taxon>Chitinophagia</taxon>
        <taxon>Chitinophagales</taxon>
        <taxon>Chitinophagaceae</taxon>
        <taxon>Compostibacter</taxon>
    </lineage>
</organism>
<dbReference type="PANTHER" id="PTHR43861:SF1">
    <property type="entry name" value="TRANS-ACONITATE 2-METHYLTRANSFERASE"/>
    <property type="match status" value="1"/>
</dbReference>
<dbReference type="GO" id="GO:0032259">
    <property type="term" value="P:methylation"/>
    <property type="evidence" value="ECO:0007669"/>
    <property type="project" value="UniProtKB-KW"/>
</dbReference>
<protein>
    <submittedName>
        <fullName evidence="4">Class I SAM-dependent methyltransferase</fullName>
    </submittedName>
</protein>
<sequence>MTEMQWNAGCYDERHGFVAEYGNVLLDLLDIRPGMEVLDLGCGTGHHAAKMAEQGAVVTGVDSSPDMIRQARLLYPGINFKLQDATALSGEQQFDAVFSNAALHWMQEQEKVLAAVCGVLKPGGRFVAEMGGKGNVGLVTGAISAVLEKHGYKTQAARKVWYFPAPGAYAALLEQTGFVLRLLQYFDRETLLEDADNGVADWLMMFGGALFEGIPEAEQQDLAREAQELLRPSCYRNGRWYADYRRLRFVAEKPLPPETEVKGER</sequence>
<reference evidence="5" key="1">
    <citation type="journal article" date="2019" name="Int. J. Syst. Evol. Microbiol.">
        <title>The Global Catalogue of Microorganisms (GCM) 10K type strain sequencing project: providing services to taxonomists for standard genome sequencing and annotation.</title>
        <authorList>
            <consortium name="The Broad Institute Genomics Platform"/>
            <consortium name="The Broad Institute Genome Sequencing Center for Infectious Disease"/>
            <person name="Wu L."/>
            <person name="Ma J."/>
        </authorList>
    </citation>
    <scope>NUCLEOTIDE SEQUENCE [LARGE SCALE GENOMIC DNA]</scope>
    <source>
        <strain evidence="5">JCM 17664</strain>
    </source>
</reference>
<evidence type="ECO:0000259" key="3">
    <source>
        <dbReference type="Pfam" id="PF13649"/>
    </source>
</evidence>
<feature type="domain" description="Methyltransferase" evidence="3">
    <location>
        <begin position="37"/>
        <end position="124"/>
    </location>
</feature>
<keyword evidence="1 4" id="KW-0489">Methyltransferase</keyword>
<dbReference type="PANTHER" id="PTHR43861">
    <property type="entry name" value="TRANS-ACONITATE 2-METHYLTRANSFERASE-RELATED"/>
    <property type="match status" value="1"/>
</dbReference>
<accession>A0ABP8G455</accession>
<dbReference type="Gene3D" id="3.40.50.150">
    <property type="entry name" value="Vaccinia Virus protein VP39"/>
    <property type="match status" value="1"/>
</dbReference>
<comment type="caution">
    <text evidence="4">The sequence shown here is derived from an EMBL/GenBank/DDBJ whole genome shotgun (WGS) entry which is preliminary data.</text>
</comment>
<dbReference type="RefSeq" id="WP_344980553.1">
    <property type="nucleotide sequence ID" value="NZ_BAABFN010000019.1"/>
</dbReference>
<dbReference type="InterPro" id="IPR041698">
    <property type="entry name" value="Methyltransf_25"/>
</dbReference>
<dbReference type="Proteomes" id="UP001501207">
    <property type="component" value="Unassembled WGS sequence"/>
</dbReference>
<evidence type="ECO:0000313" key="5">
    <source>
        <dbReference type="Proteomes" id="UP001501207"/>
    </source>
</evidence>
<evidence type="ECO:0000256" key="1">
    <source>
        <dbReference type="ARBA" id="ARBA00022603"/>
    </source>
</evidence>
<keyword evidence="2" id="KW-0808">Transferase</keyword>
<evidence type="ECO:0000313" key="4">
    <source>
        <dbReference type="EMBL" id="GAA4316970.1"/>
    </source>
</evidence>
<proteinExistence type="predicted"/>
<name>A0ABP8G455_9BACT</name>
<evidence type="ECO:0000256" key="2">
    <source>
        <dbReference type="ARBA" id="ARBA00022679"/>
    </source>
</evidence>
<dbReference type="Pfam" id="PF13649">
    <property type="entry name" value="Methyltransf_25"/>
    <property type="match status" value="1"/>
</dbReference>
<gene>
    <name evidence="4" type="ORF">GCM10023143_28760</name>
</gene>
<dbReference type="InterPro" id="IPR029063">
    <property type="entry name" value="SAM-dependent_MTases_sf"/>
</dbReference>
<dbReference type="GO" id="GO:0008168">
    <property type="term" value="F:methyltransferase activity"/>
    <property type="evidence" value="ECO:0007669"/>
    <property type="project" value="UniProtKB-KW"/>
</dbReference>
<dbReference type="EMBL" id="BAABFN010000019">
    <property type="protein sequence ID" value="GAA4316970.1"/>
    <property type="molecule type" value="Genomic_DNA"/>
</dbReference>